<evidence type="ECO:0000256" key="1">
    <source>
        <dbReference type="ARBA" id="ARBA00004123"/>
    </source>
</evidence>
<evidence type="ECO:0000256" key="8">
    <source>
        <dbReference type="ARBA" id="ARBA00023054"/>
    </source>
</evidence>
<evidence type="ECO:0000256" key="5">
    <source>
        <dbReference type="ARBA" id="ARBA00022741"/>
    </source>
</evidence>
<dbReference type="PANTHER" id="PTHR19306:SF6">
    <property type="entry name" value="STRUCTURAL MAINTENANCE OF CHROMOSOMES PROTEIN 6"/>
    <property type="match status" value="1"/>
</dbReference>
<organism evidence="13">
    <name type="scientific">Rhizophora mucronata</name>
    <name type="common">Asiatic mangrove</name>
    <dbReference type="NCBI Taxonomy" id="61149"/>
    <lineage>
        <taxon>Eukaryota</taxon>
        <taxon>Viridiplantae</taxon>
        <taxon>Streptophyta</taxon>
        <taxon>Embryophyta</taxon>
        <taxon>Tracheophyta</taxon>
        <taxon>Spermatophyta</taxon>
        <taxon>Magnoliopsida</taxon>
        <taxon>eudicotyledons</taxon>
        <taxon>Gunneridae</taxon>
        <taxon>Pentapetalae</taxon>
        <taxon>rosids</taxon>
        <taxon>fabids</taxon>
        <taxon>Malpighiales</taxon>
        <taxon>Rhizophoraceae</taxon>
        <taxon>Rhizophora</taxon>
    </lineage>
</organism>
<dbReference type="InterPro" id="IPR027417">
    <property type="entry name" value="P-loop_NTPase"/>
</dbReference>
<keyword evidence="4" id="KW-0158">Chromosome</keyword>
<evidence type="ECO:0000256" key="9">
    <source>
        <dbReference type="ARBA" id="ARBA00023172"/>
    </source>
</evidence>
<dbReference type="SUPFAM" id="SSF52540">
    <property type="entry name" value="P-loop containing nucleoside triphosphate hydrolases"/>
    <property type="match status" value="1"/>
</dbReference>
<dbReference type="GO" id="GO:0005634">
    <property type="term" value="C:nucleus"/>
    <property type="evidence" value="ECO:0007669"/>
    <property type="project" value="UniProtKB-SubCell"/>
</dbReference>
<evidence type="ECO:0000256" key="10">
    <source>
        <dbReference type="ARBA" id="ARBA00023204"/>
    </source>
</evidence>
<accession>A0A2P2JVD6</accession>
<keyword evidence="6" id="KW-0227">DNA damage</keyword>
<name>A0A2P2JVD6_RHIMU</name>
<dbReference type="GO" id="GO:0003697">
    <property type="term" value="F:single-stranded DNA binding"/>
    <property type="evidence" value="ECO:0007669"/>
    <property type="project" value="TreeGrafter"/>
</dbReference>
<dbReference type="GO" id="GO:0003684">
    <property type="term" value="F:damaged DNA binding"/>
    <property type="evidence" value="ECO:0007669"/>
    <property type="project" value="TreeGrafter"/>
</dbReference>
<evidence type="ECO:0000313" key="13">
    <source>
        <dbReference type="EMBL" id="MBW97434.1"/>
    </source>
</evidence>
<keyword evidence="9" id="KW-0233">DNA recombination</keyword>
<feature type="coiled-coil region" evidence="12">
    <location>
        <begin position="154"/>
        <end position="217"/>
    </location>
</feature>
<dbReference type="GO" id="GO:0035861">
    <property type="term" value="C:site of double-strand break"/>
    <property type="evidence" value="ECO:0007669"/>
    <property type="project" value="TreeGrafter"/>
</dbReference>
<evidence type="ECO:0000256" key="12">
    <source>
        <dbReference type="SAM" id="Coils"/>
    </source>
</evidence>
<dbReference type="GO" id="GO:0005524">
    <property type="term" value="F:ATP binding"/>
    <property type="evidence" value="ECO:0007669"/>
    <property type="project" value="UniProtKB-KW"/>
</dbReference>
<dbReference type="EMBL" id="GGEC01016951">
    <property type="protein sequence ID" value="MBW97434.1"/>
    <property type="molecule type" value="Transcribed_RNA"/>
</dbReference>
<evidence type="ECO:0000256" key="2">
    <source>
        <dbReference type="ARBA" id="ARBA00004286"/>
    </source>
</evidence>
<keyword evidence="10" id="KW-0234">DNA repair</keyword>
<keyword evidence="11" id="KW-0539">Nucleus</keyword>
<evidence type="ECO:0000256" key="7">
    <source>
        <dbReference type="ARBA" id="ARBA00022840"/>
    </source>
</evidence>
<sequence>MFSRGSVQTVLPPNKRLRTGRLCASYDDQIKNLEEQALSTKREAEECRKRKRDVETDLQNLQRTLRDVKERRLNAERDLASKKLDLQDVKNSYVPETGFSTASTVDELRQEILNIQAGIQEKESSLEILSIRMYEAESKAEDLKLSFKHFCESAKQKFDACEKAEQQLMEIEKDLESAKKEKDHYEGVMKTKVFPDIKEAEDQYRVLEENRRENCRKASIICPETDIEALGDWDGSSPEQLSAQLSTLNHRLQNESQRYSESIDDLRMTYEKKEHKIQRRRQAYRSFREKLKVCHDALNLRWKKFHANKHDSKLQMTWKFNSHLGRKGISGSIKVDYEEKTLSVGVKMPQDASKSAVRDTRGLSGGERSFSTLCFALALHGMIEVPFRAMDEFDVFMDAVSRKISLETLVEFALREGSQWIFITPHDISAVKQDERIKKQQMAAPRS</sequence>
<dbReference type="PANTHER" id="PTHR19306">
    <property type="entry name" value="STRUCTURAL MAINTENANCE OF CHROMOSOMES 5,6 SMC5, SMC6"/>
    <property type="match status" value="1"/>
</dbReference>
<keyword evidence="5" id="KW-0547">Nucleotide-binding</keyword>
<comment type="subcellular location">
    <subcellularLocation>
        <location evidence="2">Chromosome</location>
    </subcellularLocation>
    <subcellularLocation>
        <location evidence="1">Nucleus</location>
    </subcellularLocation>
</comment>
<dbReference type="AlphaFoldDB" id="A0A2P2JVD6"/>
<evidence type="ECO:0000256" key="4">
    <source>
        <dbReference type="ARBA" id="ARBA00022454"/>
    </source>
</evidence>
<reference evidence="13" key="1">
    <citation type="submission" date="2018-02" db="EMBL/GenBank/DDBJ databases">
        <title>Rhizophora mucronata_Transcriptome.</title>
        <authorList>
            <person name="Meera S.P."/>
            <person name="Sreeshan A."/>
            <person name="Augustine A."/>
        </authorList>
    </citation>
    <scope>NUCLEOTIDE SEQUENCE</scope>
    <source>
        <tissue evidence="13">Leaf</tissue>
    </source>
</reference>
<comment type="similarity">
    <text evidence="3">Belongs to the SMC family. SMC6 subfamily.</text>
</comment>
<feature type="coiled-coil region" evidence="12">
    <location>
        <begin position="23"/>
        <end position="125"/>
    </location>
</feature>
<dbReference type="Gene3D" id="3.40.50.300">
    <property type="entry name" value="P-loop containing nucleotide triphosphate hydrolases"/>
    <property type="match status" value="1"/>
</dbReference>
<evidence type="ECO:0000256" key="3">
    <source>
        <dbReference type="ARBA" id="ARBA00006793"/>
    </source>
</evidence>
<keyword evidence="7" id="KW-0067">ATP-binding</keyword>
<proteinExistence type="inferred from homology"/>
<keyword evidence="8 12" id="KW-0175">Coiled coil</keyword>
<dbReference type="GO" id="GO:0000724">
    <property type="term" value="P:double-strand break repair via homologous recombination"/>
    <property type="evidence" value="ECO:0007669"/>
    <property type="project" value="TreeGrafter"/>
</dbReference>
<protein>
    <submittedName>
        <fullName evidence="13">Structural maintenance of chromosomes protein 6B-like isoform X3</fullName>
    </submittedName>
</protein>
<evidence type="ECO:0000256" key="6">
    <source>
        <dbReference type="ARBA" id="ARBA00022763"/>
    </source>
</evidence>
<evidence type="ECO:0000256" key="11">
    <source>
        <dbReference type="ARBA" id="ARBA00023242"/>
    </source>
</evidence>
<dbReference type="GO" id="GO:0030915">
    <property type="term" value="C:Smc5-Smc6 complex"/>
    <property type="evidence" value="ECO:0007669"/>
    <property type="project" value="TreeGrafter"/>
</dbReference>